<dbReference type="EMBL" id="AFZE01000006">
    <property type="protein sequence ID" value="EHL16042.1"/>
    <property type="molecule type" value="Genomic_DNA"/>
</dbReference>
<evidence type="ECO:0000313" key="2">
    <source>
        <dbReference type="EMBL" id="EHL16042.1"/>
    </source>
</evidence>
<proteinExistence type="predicted"/>
<dbReference type="HOGENOM" id="CLU_717532_0_0_9"/>
<feature type="transmembrane region" description="Helical" evidence="1">
    <location>
        <begin position="305"/>
        <end position="324"/>
    </location>
</feature>
<sequence length="392" mass="41652">MERVNEQVESESTKIALKKEIGIESIIFMICFFAFFIWVGSIMGGTNMIKTMMATAFDLLINVCLYLMAVAVIAGGISGVFSEFGVVALINKVLSFIMKPLYDLPGASSLGMLNCFMSDNPAILTLAHDDNFRQYFKKYQLPALTNLGTAFGMGLIISTTMMSFPVEGAIKAAFIGVLGATVGSVISVRLMIRKTKKYYGTTEMVKTNHVDKIPKGMRRVREGSAGSRFILALLDGGKIGVDMGMSIIPGVLLICTMVIILTNGTGASGVYDGTANQGIGVLPLLGEKLQFILTPLFGFKSPDAIAVPITALGSSGAAIGMIAKMVQSNKVSGNDIAVFTAICMCWSGYLSTHIAMMDALETKEMTGNAILSHTIGGLGAGIAAHLIWMIVG</sequence>
<gene>
    <name evidence="2" type="ORF">HMPREF9629_01467</name>
</gene>
<accession>G9WZ66</accession>
<feature type="transmembrane region" description="Helical" evidence="1">
    <location>
        <begin position="21"/>
        <end position="39"/>
    </location>
</feature>
<evidence type="ECO:0008006" key="4">
    <source>
        <dbReference type="Google" id="ProtNLM"/>
    </source>
</evidence>
<keyword evidence="1" id="KW-1133">Transmembrane helix</keyword>
<dbReference type="Proteomes" id="UP000006437">
    <property type="component" value="Unassembled WGS sequence"/>
</dbReference>
<dbReference type="BioCyc" id="EBAC796937-HMP:GMGH-1472-MONOMER"/>
<reference evidence="2 3" key="1">
    <citation type="submission" date="2011-08" db="EMBL/GenBank/DDBJ databases">
        <title>The Genome Sequence of Eubacteriaceae bacterium ACC19a.</title>
        <authorList>
            <consortium name="The Broad Institute Genome Sequencing Platform"/>
            <person name="Earl A."/>
            <person name="Ward D."/>
            <person name="Feldgarden M."/>
            <person name="Gevers D."/>
            <person name="Sizova M."/>
            <person name="Hazen A."/>
            <person name="Epstein S."/>
            <person name="Young S.K."/>
            <person name="Zeng Q."/>
            <person name="Gargeya S."/>
            <person name="Fitzgerald M."/>
            <person name="Haas B."/>
            <person name="Abouelleil A."/>
            <person name="Alvarado L."/>
            <person name="Arachchi H.M."/>
            <person name="Berlin A."/>
            <person name="Brown A."/>
            <person name="Chapman S.B."/>
            <person name="Chen Z."/>
            <person name="Dunbar C."/>
            <person name="Freedman E."/>
            <person name="Gearin G."/>
            <person name="Gellesch M."/>
            <person name="Goldberg J."/>
            <person name="Griggs A."/>
            <person name="Gujja S."/>
            <person name="Heiman D."/>
            <person name="Howarth C."/>
            <person name="Larson L."/>
            <person name="Lui A."/>
            <person name="MacDonald P.J.P."/>
            <person name="Montmayeur A."/>
            <person name="Murphy C."/>
            <person name="Neiman D."/>
            <person name="Pearson M."/>
            <person name="Priest M."/>
            <person name="Roberts A."/>
            <person name="Saif S."/>
            <person name="Shea T."/>
            <person name="Shenoy N."/>
            <person name="Sisk P."/>
            <person name="Stolte C."/>
            <person name="Sykes S."/>
            <person name="Wortman J."/>
            <person name="Nusbaum C."/>
            <person name="Birren B."/>
        </authorList>
    </citation>
    <scope>NUCLEOTIDE SEQUENCE [LARGE SCALE GENOMIC DNA]</scope>
    <source>
        <strain evidence="2 3">ACC19a</strain>
    </source>
</reference>
<evidence type="ECO:0000313" key="3">
    <source>
        <dbReference type="Proteomes" id="UP000006437"/>
    </source>
</evidence>
<name>G9WZ66_9FIRM</name>
<dbReference type="RefSeq" id="WP_009525697.1">
    <property type="nucleotide sequence ID" value="NZ_JH414555.1"/>
</dbReference>
<feature type="transmembrane region" description="Helical" evidence="1">
    <location>
        <begin position="59"/>
        <end position="90"/>
    </location>
</feature>
<feature type="transmembrane region" description="Helical" evidence="1">
    <location>
        <begin position="172"/>
        <end position="192"/>
    </location>
</feature>
<feature type="transmembrane region" description="Helical" evidence="1">
    <location>
        <begin position="239"/>
        <end position="261"/>
    </location>
</feature>
<feature type="transmembrane region" description="Helical" evidence="1">
    <location>
        <begin position="143"/>
        <end position="166"/>
    </location>
</feature>
<feature type="transmembrane region" description="Helical" evidence="1">
    <location>
        <begin position="336"/>
        <end position="357"/>
    </location>
</feature>
<keyword evidence="1" id="KW-0812">Transmembrane</keyword>
<evidence type="ECO:0000256" key="1">
    <source>
        <dbReference type="SAM" id="Phobius"/>
    </source>
</evidence>
<dbReference type="AlphaFoldDB" id="G9WZ66"/>
<dbReference type="PATRIC" id="fig|796937.3.peg.662"/>
<feature type="transmembrane region" description="Helical" evidence="1">
    <location>
        <begin position="369"/>
        <end position="391"/>
    </location>
</feature>
<comment type="caution">
    <text evidence="2">The sequence shown here is derived from an EMBL/GenBank/DDBJ whole genome shotgun (WGS) entry which is preliminary data.</text>
</comment>
<keyword evidence="1" id="KW-0472">Membrane</keyword>
<organism evidence="2 3">
    <name type="scientific">Peptoanaerobacter stomatis</name>
    <dbReference type="NCBI Taxonomy" id="796937"/>
    <lineage>
        <taxon>Bacteria</taxon>
        <taxon>Bacillati</taxon>
        <taxon>Bacillota</taxon>
        <taxon>Clostridia</taxon>
        <taxon>Peptostreptococcales</taxon>
        <taxon>Filifactoraceae</taxon>
        <taxon>Peptoanaerobacter</taxon>
    </lineage>
</organism>
<protein>
    <recommendedName>
        <fullName evidence="4">Transporter gate domain protein</fullName>
    </recommendedName>
</protein>